<keyword evidence="1 4" id="KW-0808">Transferase</keyword>
<feature type="domain" description="N-acetyltransferase" evidence="3">
    <location>
        <begin position="162"/>
        <end position="321"/>
    </location>
</feature>
<evidence type="ECO:0000256" key="1">
    <source>
        <dbReference type="ARBA" id="ARBA00022679"/>
    </source>
</evidence>
<comment type="caution">
    <text evidence="4">The sequence shown here is derived from an EMBL/GenBank/DDBJ whole genome shotgun (WGS) entry which is preliminary data.</text>
</comment>
<keyword evidence="2 4" id="KW-0012">Acyltransferase</keyword>
<dbReference type="GO" id="GO:0016746">
    <property type="term" value="F:acyltransferase activity"/>
    <property type="evidence" value="ECO:0007669"/>
    <property type="project" value="UniProtKB-KW"/>
</dbReference>
<dbReference type="InterPro" id="IPR000182">
    <property type="entry name" value="GNAT_dom"/>
</dbReference>
<evidence type="ECO:0000313" key="4">
    <source>
        <dbReference type="EMBL" id="MFC5058198.1"/>
    </source>
</evidence>
<keyword evidence="5" id="KW-1185">Reference proteome</keyword>
<protein>
    <submittedName>
        <fullName evidence="4">GNAT family N-acetyltransferase</fullName>
        <ecNumber evidence="4">2.3.-.-</ecNumber>
    </submittedName>
</protein>
<dbReference type="CDD" id="cd04301">
    <property type="entry name" value="NAT_SF"/>
    <property type="match status" value="1"/>
</dbReference>
<dbReference type="EC" id="2.3.-.-" evidence="4"/>
<feature type="domain" description="N-acetyltransferase" evidence="3">
    <location>
        <begin position="7"/>
        <end position="150"/>
    </location>
</feature>
<evidence type="ECO:0000256" key="2">
    <source>
        <dbReference type="ARBA" id="ARBA00023315"/>
    </source>
</evidence>
<dbReference type="InterPro" id="IPR016181">
    <property type="entry name" value="Acyl_CoA_acyltransferase"/>
</dbReference>
<dbReference type="RefSeq" id="WP_344037659.1">
    <property type="nucleotide sequence ID" value="NZ_BAAAKE010000008.1"/>
</dbReference>
<evidence type="ECO:0000259" key="3">
    <source>
        <dbReference type="PROSITE" id="PS51186"/>
    </source>
</evidence>
<dbReference type="PANTHER" id="PTHR43877">
    <property type="entry name" value="AMINOALKYLPHOSPHONATE N-ACETYLTRANSFERASE-RELATED-RELATED"/>
    <property type="match status" value="1"/>
</dbReference>
<evidence type="ECO:0000313" key="5">
    <source>
        <dbReference type="Proteomes" id="UP001595833"/>
    </source>
</evidence>
<gene>
    <name evidence="4" type="ORF">ACFPFM_31180</name>
</gene>
<proteinExistence type="predicted"/>
<dbReference type="Pfam" id="PF00583">
    <property type="entry name" value="Acetyltransf_1"/>
    <property type="match status" value="1"/>
</dbReference>
<dbReference type="SUPFAM" id="SSF55729">
    <property type="entry name" value="Acyl-CoA N-acyltransferases (Nat)"/>
    <property type="match status" value="2"/>
</dbReference>
<dbReference type="PROSITE" id="PS51186">
    <property type="entry name" value="GNAT"/>
    <property type="match status" value="2"/>
</dbReference>
<dbReference type="Proteomes" id="UP001595833">
    <property type="component" value="Unassembled WGS sequence"/>
</dbReference>
<name>A0ABV9Y7J8_9PSEU</name>
<dbReference type="EMBL" id="JBHSJB010000031">
    <property type="protein sequence ID" value="MFC5058198.1"/>
    <property type="molecule type" value="Genomic_DNA"/>
</dbReference>
<accession>A0ABV9Y7J8</accession>
<dbReference type="Gene3D" id="3.40.630.30">
    <property type="match status" value="1"/>
</dbReference>
<reference evidence="5" key="1">
    <citation type="journal article" date="2019" name="Int. J. Syst. Evol. Microbiol.">
        <title>The Global Catalogue of Microorganisms (GCM) 10K type strain sequencing project: providing services to taxonomists for standard genome sequencing and annotation.</title>
        <authorList>
            <consortium name="The Broad Institute Genomics Platform"/>
            <consortium name="The Broad Institute Genome Sequencing Center for Infectious Disease"/>
            <person name="Wu L."/>
            <person name="Ma J."/>
        </authorList>
    </citation>
    <scope>NUCLEOTIDE SEQUENCE [LARGE SCALE GENOMIC DNA]</scope>
    <source>
        <strain evidence="5">KCTC 12848</strain>
    </source>
</reference>
<organism evidence="4 5">
    <name type="scientific">Saccharothrix xinjiangensis</name>
    <dbReference type="NCBI Taxonomy" id="204798"/>
    <lineage>
        <taxon>Bacteria</taxon>
        <taxon>Bacillati</taxon>
        <taxon>Actinomycetota</taxon>
        <taxon>Actinomycetes</taxon>
        <taxon>Pseudonocardiales</taxon>
        <taxon>Pseudonocardiaceae</taxon>
        <taxon>Saccharothrix</taxon>
    </lineage>
</organism>
<dbReference type="InterPro" id="IPR050832">
    <property type="entry name" value="Bact_Acetyltransf"/>
</dbReference>
<sequence>MSDRTWRPLRAADAQAWADLMRAFPLRDRPVERADPADFAEELPGPDPSPDDAVGVFRGGDMVGYAVVRRPRAAPGGDRHEVAGGVHPDHRGAGLGSRLLDWSLARAEELGPRVEVWCADHNAAQKKLLAARGLRPALTYHEVYSRLDRVPPLSPPPLPEGLVLRTYDRELDEDVREAHNDAFTGQHEDGHVDRDRWRRDFTGKSDFLPELSYAVLDGQGRVVAHLLSYAYDGSPHGSGQRDLKVEYIGIRKGFRGRFLDRVLLAENDREARRRGYVGMAFSVDSANPSGALRVFQRIGVYDPERDDCTTWVRYDGEPPLPTRLPERGGRA</sequence>